<evidence type="ECO:0000256" key="5">
    <source>
        <dbReference type="ARBA" id="ARBA00022617"/>
    </source>
</evidence>
<organism evidence="14 15">
    <name type="scientific">Sesamum angolense</name>
    <dbReference type="NCBI Taxonomy" id="2727404"/>
    <lineage>
        <taxon>Eukaryota</taxon>
        <taxon>Viridiplantae</taxon>
        <taxon>Streptophyta</taxon>
        <taxon>Embryophyta</taxon>
        <taxon>Tracheophyta</taxon>
        <taxon>Spermatophyta</taxon>
        <taxon>Magnoliopsida</taxon>
        <taxon>eudicotyledons</taxon>
        <taxon>Gunneridae</taxon>
        <taxon>Pentapetalae</taxon>
        <taxon>asterids</taxon>
        <taxon>lamiids</taxon>
        <taxon>Lamiales</taxon>
        <taxon>Pedaliaceae</taxon>
        <taxon>Sesamum</taxon>
    </lineage>
</organism>
<evidence type="ECO:0000256" key="12">
    <source>
        <dbReference type="SAM" id="MobiDB-lite"/>
    </source>
</evidence>
<dbReference type="InterPro" id="IPR000823">
    <property type="entry name" value="Peroxidase_pln"/>
</dbReference>
<dbReference type="PRINTS" id="PR00461">
    <property type="entry name" value="PLPEROXIDASE"/>
</dbReference>
<dbReference type="AlphaFoldDB" id="A0AAE1T7Z4"/>
<comment type="caution">
    <text evidence="14">The sequence shown here is derived from an EMBL/GenBank/DDBJ whole genome shotgun (WGS) entry which is preliminary data.</text>
</comment>
<proteinExistence type="inferred from homology"/>
<dbReference type="GO" id="GO:0046872">
    <property type="term" value="F:metal ion binding"/>
    <property type="evidence" value="ECO:0007669"/>
    <property type="project" value="UniProtKB-KW"/>
</dbReference>
<feature type="binding site" description="axial binding residue" evidence="10">
    <location>
        <position position="185"/>
    </location>
    <ligand>
        <name>heme b</name>
        <dbReference type="ChEBI" id="CHEBI:60344"/>
    </ligand>
    <ligandPart>
        <name>Fe</name>
        <dbReference type="ChEBI" id="CHEBI:18248"/>
    </ligandPart>
</feature>
<evidence type="ECO:0000256" key="6">
    <source>
        <dbReference type="ARBA" id="ARBA00022723"/>
    </source>
</evidence>
<dbReference type="EMBL" id="JACGWL010000602">
    <property type="protein sequence ID" value="KAK4383176.1"/>
    <property type="molecule type" value="Genomic_DNA"/>
</dbReference>
<dbReference type="InterPro" id="IPR002016">
    <property type="entry name" value="Haem_peroxidase"/>
</dbReference>
<keyword evidence="7" id="KW-0560">Oxidoreductase</keyword>
<evidence type="ECO:0000313" key="14">
    <source>
        <dbReference type="EMBL" id="KAK4383176.1"/>
    </source>
</evidence>
<dbReference type="Gene3D" id="1.10.520.10">
    <property type="match status" value="1"/>
</dbReference>
<dbReference type="Pfam" id="PF00141">
    <property type="entry name" value="peroxidase"/>
    <property type="match status" value="1"/>
</dbReference>
<evidence type="ECO:0000256" key="11">
    <source>
        <dbReference type="RuleBase" id="RU004241"/>
    </source>
</evidence>
<dbReference type="PROSITE" id="PS50873">
    <property type="entry name" value="PEROXIDASE_4"/>
    <property type="match status" value="1"/>
</dbReference>
<dbReference type="Proteomes" id="UP001289374">
    <property type="component" value="Unassembled WGS sequence"/>
</dbReference>
<keyword evidence="5" id="KW-0349">Heme</keyword>
<evidence type="ECO:0000313" key="15">
    <source>
        <dbReference type="Proteomes" id="UP001289374"/>
    </source>
</evidence>
<dbReference type="InterPro" id="IPR010255">
    <property type="entry name" value="Haem_peroxidase_sf"/>
</dbReference>
<feature type="binding site" evidence="9">
    <location>
        <position position="155"/>
    </location>
    <ligand>
        <name>substrate</name>
    </ligand>
</feature>
<dbReference type="EC" id="1.11.1.7" evidence="3"/>
<gene>
    <name evidence="14" type="ORF">Sango_2801800</name>
</gene>
<dbReference type="SUPFAM" id="SSF48113">
    <property type="entry name" value="Heme-dependent peroxidases"/>
    <property type="match status" value="1"/>
</dbReference>
<evidence type="ECO:0000256" key="8">
    <source>
        <dbReference type="ARBA" id="ARBA00023004"/>
    </source>
</evidence>
<dbReference type="PANTHER" id="PTHR31235">
    <property type="entry name" value="PEROXIDASE 25-RELATED"/>
    <property type="match status" value="1"/>
</dbReference>
<comment type="catalytic activity">
    <reaction evidence="1">
        <text>2 a phenolic donor + H2O2 = 2 a phenolic radical donor + 2 H2O</text>
        <dbReference type="Rhea" id="RHEA:56136"/>
        <dbReference type="ChEBI" id="CHEBI:15377"/>
        <dbReference type="ChEBI" id="CHEBI:16240"/>
        <dbReference type="ChEBI" id="CHEBI:139520"/>
        <dbReference type="ChEBI" id="CHEBI:139521"/>
        <dbReference type="EC" id="1.11.1.7"/>
    </reaction>
</comment>
<comment type="cofactor">
    <cofactor evidence="2">
        <name>Ca(2+)</name>
        <dbReference type="ChEBI" id="CHEBI:29108"/>
    </cofactor>
</comment>
<evidence type="ECO:0000256" key="9">
    <source>
        <dbReference type="PIRSR" id="PIRSR600823-2"/>
    </source>
</evidence>
<evidence type="ECO:0000256" key="2">
    <source>
        <dbReference type="ARBA" id="ARBA00001913"/>
    </source>
</evidence>
<feature type="domain" description="Plant heme peroxidase family profile" evidence="13">
    <location>
        <begin position="91"/>
        <end position="186"/>
    </location>
</feature>
<evidence type="ECO:0000256" key="4">
    <source>
        <dbReference type="ARBA" id="ARBA00022559"/>
    </source>
</evidence>
<dbReference type="Gene3D" id="1.10.420.10">
    <property type="entry name" value="Peroxidase, domain 2"/>
    <property type="match status" value="1"/>
</dbReference>
<name>A0AAE1T7Z4_9LAMI</name>
<reference evidence="14" key="1">
    <citation type="submission" date="2020-06" db="EMBL/GenBank/DDBJ databases">
        <authorList>
            <person name="Li T."/>
            <person name="Hu X."/>
            <person name="Zhang T."/>
            <person name="Song X."/>
            <person name="Zhang H."/>
            <person name="Dai N."/>
            <person name="Sheng W."/>
            <person name="Hou X."/>
            <person name="Wei L."/>
        </authorList>
    </citation>
    <scope>NUCLEOTIDE SEQUENCE</scope>
    <source>
        <strain evidence="14">K16</strain>
        <tissue evidence="14">Leaf</tissue>
    </source>
</reference>
<sequence length="196" mass="21328">MTSTNENPWGQDPAAEQPTRLGGPQKTLSRRLSDKFKRTKEAAAEGMEKTKEKTKAAAKKVKEGASSSIHWLKLKCKLVQPKRNEITLGSNSPPNQSLRGFDVIDTIKLKLEDACPGVVSCADIVALAGSPFYPLYTGRRDSQVSFPIKATNELPSPRNGLPGIIESFASKGFDQRETASLLGAHSTDRPLQILQP</sequence>
<dbReference type="GO" id="GO:0020037">
    <property type="term" value="F:heme binding"/>
    <property type="evidence" value="ECO:0007669"/>
    <property type="project" value="InterPro"/>
</dbReference>
<keyword evidence="8 10" id="KW-0408">Iron</keyword>
<comment type="cofactor">
    <cofactor evidence="10">
        <name>heme b</name>
        <dbReference type="ChEBI" id="CHEBI:60344"/>
    </cofactor>
    <text evidence="10">Binds 1 heme b (iron(II)-protoporphyrin IX) group per subunit.</text>
</comment>
<dbReference type="GO" id="GO:0006979">
    <property type="term" value="P:response to oxidative stress"/>
    <property type="evidence" value="ECO:0007669"/>
    <property type="project" value="InterPro"/>
</dbReference>
<comment type="similarity">
    <text evidence="11">Belongs to the peroxidase family.</text>
</comment>
<keyword evidence="4 14" id="KW-0575">Peroxidase</keyword>
<protein>
    <recommendedName>
        <fullName evidence="3">peroxidase</fullName>
        <ecNumber evidence="3">1.11.1.7</ecNumber>
    </recommendedName>
</protein>
<evidence type="ECO:0000259" key="13">
    <source>
        <dbReference type="PROSITE" id="PS50873"/>
    </source>
</evidence>
<evidence type="ECO:0000256" key="1">
    <source>
        <dbReference type="ARBA" id="ARBA00000189"/>
    </source>
</evidence>
<reference evidence="14" key="2">
    <citation type="journal article" date="2024" name="Plant">
        <title>Genomic evolution and insights into agronomic trait innovations of Sesamum species.</title>
        <authorList>
            <person name="Miao H."/>
            <person name="Wang L."/>
            <person name="Qu L."/>
            <person name="Liu H."/>
            <person name="Sun Y."/>
            <person name="Le M."/>
            <person name="Wang Q."/>
            <person name="Wei S."/>
            <person name="Zheng Y."/>
            <person name="Lin W."/>
            <person name="Duan Y."/>
            <person name="Cao H."/>
            <person name="Xiong S."/>
            <person name="Wang X."/>
            <person name="Wei L."/>
            <person name="Li C."/>
            <person name="Ma Q."/>
            <person name="Ju M."/>
            <person name="Zhao R."/>
            <person name="Li G."/>
            <person name="Mu C."/>
            <person name="Tian Q."/>
            <person name="Mei H."/>
            <person name="Zhang T."/>
            <person name="Gao T."/>
            <person name="Zhang H."/>
        </authorList>
    </citation>
    <scope>NUCLEOTIDE SEQUENCE</scope>
    <source>
        <strain evidence="14">K16</strain>
    </source>
</reference>
<accession>A0AAE1T7Z4</accession>
<feature type="region of interest" description="Disordered" evidence="12">
    <location>
        <begin position="1"/>
        <end position="65"/>
    </location>
</feature>
<evidence type="ECO:0000256" key="3">
    <source>
        <dbReference type="ARBA" id="ARBA00012313"/>
    </source>
</evidence>
<dbReference type="GO" id="GO:0140825">
    <property type="term" value="F:lactoperoxidase activity"/>
    <property type="evidence" value="ECO:0007669"/>
    <property type="project" value="UniProtKB-EC"/>
</dbReference>
<keyword evidence="6 10" id="KW-0479">Metal-binding</keyword>
<evidence type="ECO:0000256" key="7">
    <source>
        <dbReference type="ARBA" id="ARBA00023002"/>
    </source>
</evidence>
<evidence type="ECO:0000256" key="10">
    <source>
        <dbReference type="PIRSR" id="PIRSR600823-3"/>
    </source>
</evidence>
<keyword evidence="15" id="KW-1185">Reference proteome</keyword>
<feature type="compositionally biased region" description="Basic and acidic residues" evidence="12">
    <location>
        <begin position="31"/>
        <end position="63"/>
    </location>
</feature>